<dbReference type="AlphaFoldDB" id="A0A540RAC7"/>
<dbReference type="PANTHER" id="PTHR37312">
    <property type="entry name" value="MEMBRANE-BOUND ACYLTRANSFERASE YKRP-RELATED"/>
    <property type="match status" value="1"/>
</dbReference>
<reference evidence="3 4" key="1">
    <citation type="submission" date="2019-06" db="EMBL/GenBank/DDBJ databases">
        <title>Draft genome of C. phoceense Strain 272.</title>
        <authorList>
            <person name="Pacheco L.G.C."/>
            <person name="Barberis C.M."/>
            <person name="Almuzara M.N."/>
            <person name="Traglia G.M."/>
            <person name="Santos C.S."/>
            <person name="Rocha D.J.P.G."/>
            <person name="Aguiar E.R.G.R."/>
            <person name="Vay C.A."/>
        </authorList>
    </citation>
    <scope>NUCLEOTIDE SEQUENCE [LARGE SCALE GENOMIC DNA]</scope>
    <source>
        <strain evidence="3 4">272</strain>
    </source>
</reference>
<keyword evidence="1" id="KW-0472">Membrane</keyword>
<accession>A0A540RAC7</accession>
<sequence length="394" mass="44650">MLTISAPHSVPAPQKQRLAWPDVARGVSILGVVLLHVRLAVPEGEHTLAAQANELIDPLRLPLFFVISGFFSQKVLNFRFGEFFRKRLWFLLIPYLIWSLVELRMSTWDFHYAFDTPLDTWRESLHTVMLGHSMGWFLHSLVVYNIFLWAVRKLPPWAGLAASFSPLLLLGYTQEYFVVGKAIMFLPVFMAGVYLRPAITTFAESIDSLRHPTRATWWALALTVATYAASVTLRGRFDERVEPIDVAWPLPGAGNLGFEEAKLLVRFAEQSLQLPAGIAAAVLLAHVPFVSGFFRFIGSHTLPIYLGHHLGIIALFGFPKTYFEWDITKAGEWPLESTDFWIWGCFAAAAVGSLALWLVEKIPVLRWTMVPPRLPSLKELWSQRRAQCEHATPR</sequence>
<feature type="transmembrane region" description="Helical" evidence="1">
    <location>
        <begin position="154"/>
        <end position="172"/>
    </location>
</feature>
<evidence type="ECO:0000259" key="2">
    <source>
        <dbReference type="Pfam" id="PF01757"/>
    </source>
</evidence>
<name>A0A540RAC7_9CORY</name>
<feature type="transmembrane region" description="Helical" evidence="1">
    <location>
        <begin position="272"/>
        <end position="290"/>
    </location>
</feature>
<dbReference type="GO" id="GO:0016747">
    <property type="term" value="F:acyltransferase activity, transferring groups other than amino-acyl groups"/>
    <property type="evidence" value="ECO:0007669"/>
    <property type="project" value="InterPro"/>
</dbReference>
<feature type="transmembrane region" description="Helical" evidence="1">
    <location>
        <begin position="215"/>
        <end position="233"/>
    </location>
</feature>
<dbReference type="InterPro" id="IPR052734">
    <property type="entry name" value="Nod_factor_acetyltransferase"/>
</dbReference>
<feature type="transmembrane region" description="Helical" evidence="1">
    <location>
        <begin position="125"/>
        <end position="147"/>
    </location>
</feature>
<organism evidence="3 4">
    <name type="scientific">Corynebacterium phoceense</name>
    <dbReference type="NCBI Taxonomy" id="1686286"/>
    <lineage>
        <taxon>Bacteria</taxon>
        <taxon>Bacillati</taxon>
        <taxon>Actinomycetota</taxon>
        <taxon>Actinomycetes</taxon>
        <taxon>Mycobacteriales</taxon>
        <taxon>Corynebacteriaceae</taxon>
        <taxon>Corynebacterium</taxon>
    </lineage>
</organism>
<evidence type="ECO:0000313" key="4">
    <source>
        <dbReference type="Proteomes" id="UP000318080"/>
    </source>
</evidence>
<evidence type="ECO:0000256" key="1">
    <source>
        <dbReference type="SAM" id="Phobius"/>
    </source>
</evidence>
<feature type="transmembrane region" description="Helical" evidence="1">
    <location>
        <begin position="178"/>
        <end position="195"/>
    </location>
</feature>
<feature type="transmembrane region" description="Helical" evidence="1">
    <location>
        <begin position="88"/>
        <end position="105"/>
    </location>
</feature>
<dbReference type="Pfam" id="PF01757">
    <property type="entry name" value="Acyl_transf_3"/>
    <property type="match status" value="1"/>
</dbReference>
<gene>
    <name evidence="3" type="ORF">EJK80_01050</name>
</gene>
<feature type="transmembrane region" description="Helical" evidence="1">
    <location>
        <begin position="340"/>
        <end position="359"/>
    </location>
</feature>
<dbReference type="Proteomes" id="UP000318080">
    <property type="component" value="Unassembled WGS sequence"/>
</dbReference>
<evidence type="ECO:0000313" key="3">
    <source>
        <dbReference type="EMBL" id="TQE44695.1"/>
    </source>
</evidence>
<feature type="transmembrane region" description="Helical" evidence="1">
    <location>
        <begin position="302"/>
        <end position="320"/>
    </location>
</feature>
<dbReference type="InterPro" id="IPR002656">
    <property type="entry name" value="Acyl_transf_3_dom"/>
</dbReference>
<protein>
    <recommendedName>
        <fullName evidence="2">Acyltransferase 3 domain-containing protein</fullName>
    </recommendedName>
</protein>
<keyword evidence="1" id="KW-1133">Transmembrane helix</keyword>
<dbReference type="EMBL" id="VHIR01000001">
    <property type="protein sequence ID" value="TQE44695.1"/>
    <property type="molecule type" value="Genomic_DNA"/>
</dbReference>
<keyword evidence="1" id="KW-0812">Transmembrane</keyword>
<dbReference type="PANTHER" id="PTHR37312:SF1">
    <property type="entry name" value="MEMBRANE-BOUND ACYLTRANSFERASE YKRP-RELATED"/>
    <property type="match status" value="1"/>
</dbReference>
<keyword evidence="4" id="KW-1185">Reference proteome</keyword>
<dbReference type="STRING" id="1686286.GCA_900092335_02297"/>
<feature type="domain" description="Acyltransferase 3" evidence="2">
    <location>
        <begin position="19"/>
        <end position="351"/>
    </location>
</feature>
<proteinExistence type="predicted"/>
<comment type="caution">
    <text evidence="3">The sequence shown here is derived from an EMBL/GenBank/DDBJ whole genome shotgun (WGS) entry which is preliminary data.</text>
</comment>